<organism evidence="3 4">
    <name type="scientific">Streptomyces prunicolor</name>
    <dbReference type="NCBI Taxonomy" id="67348"/>
    <lineage>
        <taxon>Bacteria</taxon>
        <taxon>Bacillati</taxon>
        <taxon>Actinomycetota</taxon>
        <taxon>Actinomycetes</taxon>
        <taxon>Kitasatosporales</taxon>
        <taxon>Streptomycetaceae</taxon>
        <taxon>Streptomyces</taxon>
    </lineage>
</organism>
<proteinExistence type="predicted"/>
<dbReference type="EMBL" id="JAWMAJ010000004">
    <property type="protein sequence ID" value="MDV7214721.1"/>
    <property type="molecule type" value="Genomic_DNA"/>
</dbReference>
<feature type="transmembrane region" description="Helical" evidence="2">
    <location>
        <begin position="27"/>
        <end position="49"/>
    </location>
</feature>
<evidence type="ECO:0000313" key="4">
    <source>
        <dbReference type="Proteomes" id="UP001187346"/>
    </source>
</evidence>
<feature type="transmembrane region" description="Helical" evidence="2">
    <location>
        <begin position="55"/>
        <end position="75"/>
    </location>
</feature>
<evidence type="ECO:0000313" key="3">
    <source>
        <dbReference type="EMBL" id="MDV7214721.1"/>
    </source>
</evidence>
<dbReference type="Proteomes" id="UP001187346">
    <property type="component" value="Unassembled WGS sequence"/>
</dbReference>
<reference evidence="3 4" key="1">
    <citation type="submission" date="2023-10" db="EMBL/GenBank/DDBJ databases">
        <title>Characterization of rhizosphere-enriched actinobacteria from wheat plants lab-grown on chernevaya soil.</title>
        <authorList>
            <person name="Tikhonova E.N."/>
            <person name="Konopkin A."/>
            <person name="Kravchenko I.K."/>
        </authorList>
    </citation>
    <scope>NUCLEOTIDE SEQUENCE [LARGE SCALE GENOMIC DNA]</scope>
    <source>
        <strain evidence="3 4">RR29</strain>
    </source>
</reference>
<protein>
    <submittedName>
        <fullName evidence="3">Uncharacterized protein</fullName>
    </submittedName>
</protein>
<feature type="region of interest" description="Disordered" evidence="1">
    <location>
        <begin position="326"/>
        <end position="359"/>
    </location>
</feature>
<keyword evidence="2" id="KW-1133">Transmembrane helix</keyword>
<evidence type="ECO:0000256" key="2">
    <source>
        <dbReference type="SAM" id="Phobius"/>
    </source>
</evidence>
<evidence type="ECO:0000256" key="1">
    <source>
        <dbReference type="SAM" id="MobiDB-lite"/>
    </source>
</evidence>
<name>A0ABU4F296_9ACTN</name>
<keyword evidence="2" id="KW-0812">Transmembrane</keyword>
<gene>
    <name evidence="3" type="ORF">R5A26_02020</name>
</gene>
<accession>A0ABU4F296</accession>
<sequence>MNGVTTTGAGGLRSMPQQDQAQRRSKLFLKTLFAILAGGTAFFVTNVLNEDDGDLWQWTMSIVLGSATLIVQLLVDFGERLEAVQESQKRRIRDMKDSLSSHHTEMRAAVDESFAKINAATELYSKVDGSVLRSDEVTRLVLGYTKVGEQGADIVKAFAEEELGRLALLMENLGNGTADCPGENHEWLIDLTKCVKRTLFATSTSVDRDFWSSEPARRYLAAQETAIKTRRVQIRRVFLVDEESEVTDSLRQLCERHHKFGIDARIAVRAQLEPTAQMNSLNDFIVFDGELCYETEPDIHVMPAKTTLKLTREHVEERINRFNVLWEATEPDHTPEPTPAPEPDGGRAVTHPAGPRRQP</sequence>
<dbReference type="RefSeq" id="WP_317769835.1">
    <property type="nucleotide sequence ID" value="NZ_JAWMAJ010000004.1"/>
</dbReference>
<comment type="caution">
    <text evidence="3">The sequence shown here is derived from an EMBL/GenBank/DDBJ whole genome shotgun (WGS) entry which is preliminary data.</text>
</comment>
<keyword evidence="4" id="KW-1185">Reference proteome</keyword>
<keyword evidence="2" id="KW-0472">Membrane</keyword>